<dbReference type="PANTHER" id="PTHR30441">
    <property type="entry name" value="DUF748 DOMAIN-CONTAINING PROTEIN"/>
    <property type="match status" value="1"/>
</dbReference>
<reference evidence="3 4" key="1">
    <citation type="submission" date="2019-07" db="EMBL/GenBank/DDBJ databases">
        <title>Sphingomonas alkalisoli sp. nov., isolated from rhizosphere soil of Suaedae salsa.</title>
        <authorList>
            <person name="Zhang H."/>
            <person name="Xu L."/>
            <person name="Zhang J.-X."/>
            <person name="Sun J.-Q."/>
        </authorList>
    </citation>
    <scope>NUCLEOTIDE SEQUENCE [LARGE SCALE GENOMIC DNA]</scope>
    <source>
        <strain evidence="3 4">XS-10</strain>
    </source>
</reference>
<keyword evidence="1" id="KW-1133">Transmembrane helix</keyword>
<sequence>MTPRARTLITRIAIGIGATLLVLILLLAMMPWGMFKGRAERALAERFDAPVTIGSIERTGWFSFNPMLDVRDLRIAQPRWAGDGAMVQVDHVAVRLPVLPILIGRVRPEPLAATNGRLVLIRAKDGRKNWDRRPERRSGGGGGLDSLMVRNLTLDYRDALKDRRAVLRVDSDDRGFRASGRGRLADEPIEIAIRGAPIAGSARWPFGAALIGTRTRIVAQGSTASPLDTRDMAFDLRARGNDLLDIDRVIEAGLFGTQPVAVAGRVSRKNDVWRIERLSGTIGRSRLSSAVATVDKGTERTKIDGTLRLAVLDFEDLANDRGRAIAAAKRAEAGPRIVPATRIDLSNLDDVDGVLKVKVDRLVSRYEEPFRKISATLTLDQARLTVDPFEVGMVRGVLGGRVVVDQRGGAAEPTLNLDLTLDGTTIGTLAGGGEIDATLRGMAKLTGTGETVRQAVGRSTGQVALVSGPGRIPSKLASFLGLDVGRGVFADEDAVASLRCLIVRMDVKDGTAQMNPLLVDTSRSQSRFSGTIDLATESLALSMMGSPKKDSILRLTKPVPIRGTIKGPEPRVPGEKTNVGGVLKMIGDAIAGDRPPLATDADCKGLAARAMG</sequence>
<dbReference type="InterPro" id="IPR052894">
    <property type="entry name" value="AsmA-related"/>
</dbReference>
<dbReference type="RefSeq" id="WP_145848302.1">
    <property type="nucleotide sequence ID" value="NZ_CP042239.1"/>
</dbReference>
<evidence type="ECO:0000313" key="4">
    <source>
        <dbReference type="Proteomes" id="UP000318055"/>
    </source>
</evidence>
<name>A0A518RI01_9SPHN</name>
<feature type="domain" description="AsmA" evidence="2">
    <location>
        <begin position="14"/>
        <end position="132"/>
    </location>
</feature>
<keyword evidence="1" id="KW-0472">Membrane</keyword>
<protein>
    <submittedName>
        <fullName evidence="3">AsmA family protein</fullName>
    </submittedName>
</protein>
<keyword evidence="4" id="KW-1185">Reference proteome</keyword>
<evidence type="ECO:0000313" key="3">
    <source>
        <dbReference type="EMBL" id="QDX27076.1"/>
    </source>
</evidence>
<dbReference type="GO" id="GO:0090313">
    <property type="term" value="P:regulation of protein targeting to membrane"/>
    <property type="evidence" value="ECO:0007669"/>
    <property type="project" value="TreeGrafter"/>
</dbReference>
<dbReference type="Pfam" id="PF05170">
    <property type="entry name" value="AsmA"/>
    <property type="match status" value="1"/>
</dbReference>
<accession>A0A518RI01</accession>
<dbReference type="AlphaFoldDB" id="A0A518RI01"/>
<evidence type="ECO:0000256" key="1">
    <source>
        <dbReference type="SAM" id="Phobius"/>
    </source>
</evidence>
<dbReference type="InterPro" id="IPR007844">
    <property type="entry name" value="AsmA"/>
</dbReference>
<evidence type="ECO:0000259" key="2">
    <source>
        <dbReference type="Pfam" id="PF05170"/>
    </source>
</evidence>
<feature type="transmembrane region" description="Helical" evidence="1">
    <location>
        <begin position="12"/>
        <end position="35"/>
    </location>
</feature>
<dbReference type="PANTHER" id="PTHR30441:SF4">
    <property type="entry name" value="PROTEIN ASMA"/>
    <property type="match status" value="1"/>
</dbReference>
<dbReference type="Proteomes" id="UP000318055">
    <property type="component" value="Chromosome"/>
</dbReference>
<dbReference type="KEGG" id="ssua:FPZ54_14380"/>
<organism evidence="3 4">
    <name type="scientific">Sphingomonas suaedae</name>
    <dbReference type="NCBI Taxonomy" id="2599297"/>
    <lineage>
        <taxon>Bacteria</taxon>
        <taxon>Pseudomonadati</taxon>
        <taxon>Pseudomonadota</taxon>
        <taxon>Alphaproteobacteria</taxon>
        <taxon>Sphingomonadales</taxon>
        <taxon>Sphingomonadaceae</taxon>
        <taxon>Sphingomonas</taxon>
    </lineage>
</organism>
<dbReference type="OrthoDB" id="7578660at2"/>
<gene>
    <name evidence="3" type="ORF">FPZ54_14380</name>
</gene>
<dbReference type="EMBL" id="CP042239">
    <property type="protein sequence ID" value="QDX27076.1"/>
    <property type="molecule type" value="Genomic_DNA"/>
</dbReference>
<proteinExistence type="predicted"/>
<dbReference type="GO" id="GO:0005886">
    <property type="term" value="C:plasma membrane"/>
    <property type="evidence" value="ECO:0007669"/>
    <property type="project" value="TreeGrafter"/>
</dbReference>
<keyword evidence="1" id="KW-0812">Transmembrane</keyword>